<dbReference type="RefSeq" id="WP_188644912.1">
    <property type="nucleotide sequence ID" value="NZ_BMKL01000001.1"/>
</dbReference>
<organism evidence="3 4">
    <name type="scientific">Tsuneonella deserti</name>
    <dbReference type="NCBI Taxonomy" id="2035528"/>
    <lineage>
        <taxon>Bacteria</taxon>
        <taxon>Pseudomonadati</taxon>
        <taxon>Pseudomonadota</taxon>
        <taxon>Alphaproteobacteria</taxon>
        <taxon>Sphingomonadales</taxon>
        <taxon>Erythrobacteraceae</taxon>
        <taxon>Tsuneonella</taxon>
    </lineage>
</organism>
<comment type="caution">
    <text evidence="3">The sequence shown here is derived from an EMBL/GenBank/DDBJ whole genome shotgun (WGS) entry which is preliminary data.</text>
</comment>
<evidence type="ECO:0000313" key="4">
    <source>
        <dbReference type="Proteomes" id="UP000619041"/>
    </source>
</evidence>
<proteinExistence type="predicted"/>
<name>A0ABQ1S8B5_9SPHN</name>
<dbReference type="InterPro" id="IPR007939">
    <property type="entry name" value="Cu-R_B_prcur"/>
</dbReference>
<protein>
    <submittedName>
        <fullName evidence="3">Copper resistance protein B</fullName>
    </submittedName>
</protein>
<feature type="chain" id="PRO_5046462907" evidence="2">
    <location>
        <begin position="19"/>
        <end position="331"/>
    </location>
</feature>
<evidence type="ECO:0000256" key="1">
    <source>
        <dbReference type="SAM" id="MobiDB-lite"/>
    </source>
</evidence>
<dbReference type="Proteomes" id="UP000619041">
    <property type="component" value="Unassembled WGS sequence"/>
</dbReference>
<keyword evidence="2" id="KW-0732">Signal</keyword>
<evidence type="ECO:0000256" key="2">
    <source>
        <dbReference type="SAM" id="SignalP"/>
    </source>
</evidence>
<accession>A0ABQ1S8B5</accession>
<gene>
    <name evidence="3" type="primary">pcoB</name>
    <name evidence="3" type="ORF">GCM10011515_19010</name>
</gene>
<evidence type="ECO:0000313" key="3">
    <source>
        <dbReference type="EMBL" id="GGD99411.1"/>
    </source>
</evidence>
<dbReference type="EMBL" id="BMKL01000001">
    <property type="protein sequence ID" value="GGD99411.1"/>
    <property type="molecule type" value="Genomic_DNA"/>
</dbReference>
<feature type="signal peptide" evidence="2">
    <location>
        <begin position="1"/>
        <end position="18"/>
    </location>
</feature>
<reference evidence="4" key="1">
    <citation type="journal article" date="2019" name="Int. J. Syst. Evol. Microbiol.">
        <title>The Global Catalogue of Microorganisms (GCM) 10K type strain sequencing project: providing services to taxonomists for standard genome sequencing and annotation.</title>
        <authorList>
            <consortium name="The Broad Institute Genomics Platform"/>
            <consortium name="The Broad Institute Genome Sequencing Center for Infectious Disease"/>
            <person name="Wu L."/>
            <person name="Ma J."/>
        </authorList>
    </citation>
    <scope>NUCLEOTIDE SEQUENCE [LARGE SCALE GENOMIC DNA]</scope>
    <source>
        <strain evidence="4">CGMCC 1.15959</strain>
    </source>
</reference>
<feature type="region of interest" description="Disordered" evidence="1">
    <location>
        <begin position="20"/>
        <end position="94"/>
    </location>
</feature>
<sequence length="331" mass="35578">MKILFSLLVLLAGSPAAAQHAGHQSSPEETMASCPPEHAAMGHCTPALPEPPPQPAAPARQPTESCPPEHAAMGHCTPKETEPSTASPPAVALSGPENAADAVYGAGAMASARKAMLREHGDVPAHKLLIDRAEIRSRQGEDSYLVDTQAWYGGDIDKLWLKSEIEGGFNGGLDSAEVQALWSHAIGPWFDLQAGVRQDAGPGRDRTHFALGVQGLAPYWWETDAALFVSTKGEVTARLEAEHDARITQKLILQPRAEVGFSFQDTPELMAGAGITDASLGARLRYQIASTFSPYLGVEYERAFAGTARYRRLEGERAGGWNFLVGLRTWF</sequence>
<keyword evidence="4" id="KW-1185">Reference proteome</keyword>
<dbReference type="Pfam" id="PF05275">
    <property type="entry name" value="CopB"/>
    <property type="match status" value="1"/>
</dbReference>